<feature type="region of interest" description="Disordered" evidence="1">
    <location>
        <begin position="549"/>
        <end position="581"/>
    </location>
</feature>
<organism evidence="2 3">
    <name type="scientific">Ladona fulva</name>
    <name type="common">Scarce chaser dragonfly</name>
    <name type="synonym">Libellula fulva</name>
    <dbReference type="NCBI Taxonomy" id="123851"/>
    <lineage>
        <taxon>Eukaryota</taxon>
        <taxon>Metazoa</taxon>
        <taxon>Ecdysozoa</taxon>
        <taxon>Arthropoda</taxon>
        <taxon>Hexapoda</taxon>
        <taxon>Insecta</taxon>
        <taxon>Pterygota</taxon>
        <taxon>Palaeoptera</taxon>
        <taxon>Odonata</taxon>
        <taxon>Epiprocta</taxon>
        <taxon>Anisoptera</taxon>
        <taxon>Libelluloidea</taxon>
        <taxon>Libellulidae</taxon>
        <taxon>Ladona</taxon>
    </lineage>
</organism>
<protein>
    <recommendedName>
        <fullName evidence="4">Non-specific serine/threonine protein kinase</fullName>
    </recommendedName>
</protein>
<feature type="region of interest" description="Disordered" evidence="1">
    <location>
        <begin position="617"/>
        <end position="719"/>
    </location>
</feature>
<dbReference type="Proteomes" id="UP000792457">
    <property type="component" value="Unassembled WGS sequence"/>
</dbReference>
<feature type="region of interest" description="Disordered" evidence="1">
    <location>
        <begin position="346"/>
        <end position="374"/>
    </location>
</feature>
<feature type="compositionally biased region" description="Pro residues" evidence="1">
    <location>
        <begin position="627"/>
        <end position="641"/>
    </location>
</feature>
<feature type="region of interest" description="Disordered" evidence="1">
    <location>
        <begin position="475"/>
        <end position="533"/>
    </location>
</feature>
<evidence type="ECO:0000256" key="1">
    <source>
        <dbReference type="SAM" id="MobiDB-lite"/>
    </source>
</evidence>
<keyword evidence="3" id="KW-1185">Reference proteome</keyword>
<evidence type="ECO:0008006" key="4">
    <source>
        <dbReference type="Google" id="ProtNLM"/>
    </source>
</evidence>
<feature type="region of interest" description="Disordered" evidence="1">
    <location>
        <begin position="418"/>
        <end position="440"/>
    </location>
</feature>
<feature type="compositionally biased region" description="Basic and acidic residues" evidence="1">
    <location>
        <begin position="1"/>
        <end position="10"/>
    </location>
</feature>
<proteinExistence type="predicted"/>
<dbReference type="AlphaFoldDB" id="A0A8K0NUQ3"/>
<feature type="compositionally biased region" description="Basic residues" evidence="1">
    <location>
        <begin position="660"/>
        <end position="669"/>
    </location>
</feature>
<evidence type="ECO:0000313" key="3">
    <source>
        <dbReference type="Proteomes" id="UP000792457"/>
    </source>
</evidence>
<feature type="compositionally biased region" description="Low complexity" evidence="1">
    <location>
        <begin position="642"/>
        <end position="657"/>
    </location>
</feature>
<feature type="compositionally biased region" description="Pro residues" evidence="1">
    <location>
        <begin position="21"/>
        <end position="42"/>
    </location>
</feature>
<name>A0A8K0NUQ3_LADFU</name>
<feature type="region of interest" description="Disordered" evidence="1">
    <location>
        <begin position="742"/>
        <end position="780"/>
    </location>
</feature>
<dbReference type="OrthoDB" id="193931at2759"/>
<comment type="caution">
    <text evidence="2">The sequence shown here is derived from an EMBL/GenBank/DDBJ whole genome shotgun (WGS) entry which is preliminary data.</text>
</comment>
<feature type="region of interest" description="Disordered" evidence="1">
    <location>
        <begin position="1"/>
        <end position="73"/>
    </location>
</feature>
<feature type="compositionally biased region" description="Low complexity" evidence="1">
    <location>
        <begin position="759"/>
        <end position="769"/>
    </location>
</feature>
<dbReference type="EMBL" id="KZ308132">
    <property type="protein sequence ID" value="KAG8222367.1"/>
    <property type="molecule type" value="Genomic_DNA"/>
</dbReference>
<reference evidence="2" key="1">
    <citation type="submission" date="2013-04" db="EMBL/GenBank/DDBJ databases">
        <authorList>
            <person name="Qu J."/>
            <person name="Murali S.C."/>
            <person name="Bandaranaike D."/>
            <person name="Bellair M."/>
            <person name="Blankenburg K."/>
            <person name="Chao H."/>
            <person name="Dinh H."/>
            <person name="Doddapaneni H."/>
            <person name="Downs B."/>
            <person name="Dugan-Rocha S."/>
            <person name="Elkadiri S."/>
            <person name="Gnanaolivu R.D."/>
            <person name="Hernandez B."/>
            <person name="Javaid M."/>
            <person name="Jayaseelan J.C."/>
            <person name="Lee S."/>
            <person name="Li M."/>
            <person name="Ming W."/>
            <person name="Munidasa M."/>
            <person name="Muniz J."/>
            <person name="Nguyen L."/>
            <person name="Ongeri F."/>
            <person name="Osuji N."/>
            <person name="Pu L.-L."/>
            <person name="Puazo M."/>
            <person name="Qu C."/>
            <person name="Quiroz J."/>
            <person name="Raj R."/>
            <person name="Weissenberger G."/>
            <person name="Xin Y."/>
            <person name="Zou X."/>
            <person name="Han Y."/>
            <person name="Richards S."/>
            <person name="Worley K."/>
            <person name="Muzny D."/>
            <person name="Gibbs R."/>
        </authorList>
    </citation>
    <scope>NUCLEOTIDE SEQUENCE</scope>
    <source>
        <strain evidence="2">Sampled in the wild</strain>
    </source>
</reference>
<accession>A0A8K0NUQ3</accession>
<sequence>MLLDKLEKKGMERKRRRGLSPPTPSSSPPRATPSPPCLPQPTLPLSQRRTSITTGVVDRSPVDSEMSTGGSSSPLSAIQGLCMLDDSQFLEKFGDVDLQIEEQNPRTAGAAAGCNILSNDRHTMTRRHTVGPGDTAREQVLGTHNNQLASPVLNPDGTPATSFMERNDAWDRRTALYPVLPTHQTSHRHHGWAGWGHGPPELSMGCSIWPPCSPERRPPMRTGALHPREGGWDGTWRGVDPSLLHPSMLPDTNLPQNLPLVQHQPPQNFCIKDHHLLKPPPVMGVAGGFGRRASDGGANLQMYFQRQVEGIWSQPGSREQLQIPTNQNQTQRSQPITVMSDCSVPGTSVPVQPEEDGNGVRQPDATEMVSEEEQPDPYAVARYLQTRGNGKRHTLALGSAEEMQEEQRKMMLVEGESGATTGVGRPAVPGSQVRTRRSGLSTVVERPPVINPELVMEVEARMNRQYAPPCLPPLQAPSTLHHPGGGTTRTKWSGLPTVREAGSHSPIASSMNPNVGGLGSTFPTGGRESYKESNTLHLPLERFSPVRRASEGCTSLGQYRSQSERVSTPTSNTAASPGSEVKALQQECQRLQRIGITPDPRTQAEMQMLHSMHIRRMRQCPASTPASPLPPSSPVLSPPATPSSTPSSPVHHSTEPSITHHLRRLHLRHTSPVTSRATGALPGAGSITRGTSGIQRHREASLHSANISATPPATTPPNPFSEDMIGLTQVIPCFQSIPFSNPQISITDETGDEVHLPCSSPSSSSSSSSEDQEVDSLPEMEQKGPWLGEISIPTIPLQSVNPNRPSIVQGIGRQAPEVTSNMGGTCRLRKTSSGSFEVALSAGASRLDAGDILALVQQVVESRAPPGFECRPVASGTGLALKSPQGVQAEVMVFGGQDPQEDLGDGKGLRVRRISGDHLQYSLLCQELIYCMSQ</sequence>
<evidence type="ECO:0000313" key="2">
    <source>
        <dbReference type="EMBL" id="KAG8222367.1"/>
    </source>
</evidence>
<feature type="compositionally biased region" description="Polar residues" evidence="1">
    <location>
        <begin position="552"/>
        <end position="576"/>
    </location>
</feature>
<reference evidence="2" key="2">
    <citation type="submission" date="2017-10" db="EMBL/GenBank/DDBJ databases">
        <title>Ladona fulva Genome sequencing and assembly.</title>
        <authorList>
            <person name="Murali S."/>
            <person name="Richards S."/>
            <person name="Bandaranaike D."/>
            <person name="Bellair M."/>
            <person name="Blankenburg K."/>
            <person name="Chao H."/>
            <person name="Dinh H."/>
            <person name="Doddapaneni H."/>
            <person name="Dugan-Rocha S."/>
            <person name="Elkadiri S."/>
            <person name="Gnanaolivu R."/>
            <person name="Hernandez B."/>
            <person name="Skinner E."/>
            <person name="Javaid M."/>
            <person name="Lee S."/>
            <person name="Li M."/>
            <person name="Ming W."/>
            <person name="Munidasa M."/>
            <person name="Muniz J."/>
            <person name="Nguyen L."/>
            <person name="Hughes D."/>
            <person name="Osuji N."/>
            <person name="Pu L.-L."/>
            <person name="Puazo M."/>
            <person name="Qu C."/>
            <person name="Quiroz J."/>
            <person name="Raj R."/>
            <person name="Weissenberger G."/>
            <person name="Xin Y."/>
            <person name="Zou X."/>
            <person name="Han Y."/>
            <person name="Worley K."/>
            <person name="Muzny D."/>
            <person name="Gibbs R."/>
        </authorList>
    </citation>
    <scope>NUCLEOTIDE SEQUENCE</scope>
    <source>
        <strain evidence="2">Sampled in the wild</strain>
    </source>
</reference>
<gene>
    <name evidence="2" type="ORF">J437_LFUL002986</name>
</gene>